<proteinExistence type="predicted"/>
<dbReference type="InterPro" id="IPR037802">
    <property type="entry name" value="SGF29"/>
</dbReference>
<dbReference type="GO" id="GO:0000124">
    <property type="term" value="C:SAGA complex"/>
    <property type="evidence" value="ECO:0007669"/>
    <property type="project" value="InterPro"/>
</dbReference>
<dbReference type="RefSeq" id="XP_025354260.1">
    <property type="nucleotide sequence ID" value="XM_025501840.1"/>
</dbReference>
<dbReference type="GeneID" id="37023621"/>
<dbReference type="InterPro" id="IPR047288">
    <property type="entry name" value="Tudor_SGF29_rpt1"/>
</dbReference>
<protein>
    <recommendedName>
        <fullName evidence="2">SGF29 C-terminal domain-containing protein</fullName>
    </recommendedName>
</protein>
<keyword evidence="4" id="KW-1185">Reference proteome</keyword>
<evidence type="ECO:0000256" key="1">
    <source>
        <dbReference type="SAM" id="MobiDB-lite"/>
    </source>
</evidence>
<dbReference type="InParanoid" id="A0A316VA64"/>
<reference evidence="3 4" key="1">
    <citation type="journal article" date="2018" name="Mol. Biol. Evol.">
        <title>Broad Genomic Sampling Reveals a Smut Pathogenic Ancestry of the Fungal Clade Ustilaginomycotina.</title>
        <authorList>
            <person name="Kijpornyongpan T."/>
            <person name="Mondo S.J."/>
            <person name="Barry K."/>
            <person name="Sandor L."/>
            <person name="Lee J."/>
            <person name="Lipzen A."/>
            <person name="Pangilinan J."/>
            <person name="LaButti K."/>
            <person name="Hainaut M."/>
            <person name="Henrissat B."/>
            <person name="Grigoriev I.V."/>
            <person name="Spatafora J.W."/>
            <person name="Aime M.C."/>
        </authorList>
    </citation>
    <scope>NUCLEOTIDE SEQUENCE [LARGE SCALE GENOMIC DNA]</scope>
    <source>
        <strain evidence="3 4">MCA 3882</strain>
    </source>
</reference>
<feature type="region of interest" description="Disordered" evidence="1">
    <location>
        <begin position="138"/>
        <end position="274"/>
    </location>
</feature>
<name>A0A316VA64_9BASI</name>
<dbReference type="Proteomes" id="UP000245771">
    <property type="component" value="Unassembled WGS sequence"/>
</dbReference>
<dbReference type="PROSITE" id="PS51518">
    <property type="entry name" value="SGF29_C"/>
    <property type="match status" value="1"/>
</dbReference>
<dbReference type="EMBL" id="KZ819604">
    <property type="protein sequence ID" value="PWN33958.1"/>
    <property type="molecule type" value="Genomic_DNA"/>
</dbReference>
<dbReference type="STRING" id="1280837.A0A316VA64"/>
<dbReference type="InterPro" id="IPR010750">
    <property type="entry name" value="SGF29_tudor-like_dom"/>
</dbReference>
<feature type="compositionally biased region" description="Gly residues" evidence="1">
    <location>
        <begin position="204"/>
        <end position="214"/>
    </location>
</feature>
<dbReference type="OrthoDB" id="10265994at2759"/>
<sequence>MSSRIRKERGSVAGSDEQQLWQTVRAHLRSLEKLQSTSINDVTTLDQRRQRYVKEYANSRESSASVDDGEKNDLIGHYKKVQSDLEEEQLEIGRALEKLEVLLAVRDDGSFSTAIDPLSSKRKKRRLDAGSISPTLQAASISAKDRAMSPLSVEGDTVPASGQDRKRSHTKGQSGGSGTGSTGAGPMARRLTASSIGKDSASGDGPGTSTGAGKDGYIDPAKARRETLAHQLPLQKGRKVAFRQPSKNKVGPGAANVSARGGPGGDPSSAAGMEDDGETWIMATVIECINNDRNRYVVRDDEDEGMPTYNTTLKAVVPLPENLNTLPLDDYKVGTHVLGLYPDTSCFYRAIVRGGGPGLNGKVTQKMMRRADEILNTPYQLEFEDDDGAIRDVPANLVVERL</sequence>
<feature type="compositionally biased region" description="Gly residues" evidence="1">
    <location>
        <begin position="173"/>
        <end position="183"/>
    </location>
</feature>
<evidence type="ECO:0000259" key="2">
    <source>
        <dbReference type="PROSITE" id="PS51518"/>
    </source>
</evidence>
<accession>A0A316VA64</accession>
<feature type="domain" description="SGF29 C-terminal" evidence="2">
    <location>
        <begin position="230"/>
        <end position="402"/>
    </location>
</feature>
<dbReference type="Pfam" id="PF07039">
    <property type="entry name" value="SGF29_Tudor"/>
    <property type="match status" value="1"/>
</dbReference>
<evidence type="ECO:0000313" key="3">
    <source>
        <dbReference type="EMBL" id="PWN33958.1"/>
    </source>
</evidence>
<dbReference type="PANTHER" id="PTHR21539">
    <property type="entry name" value="SAGA-ASSOCIATED FACTOR 29"/>
    <property type="match status" value="1"/>
</dbReference>
<evidence type="ECO:0000313" key="4">
    <source>
        <dbReference type="Proteomes" id="UP000245771"/>
    </source>
</evidence>
<organism evidence="3 4">
    <name type="scientific">Meira miltonrushii</name>
    <dbReference type="NCBI Taxonomy" id="1280837"/>
    <lineage>
        <taxon>Eukaryota</taxon>
        <taxon>Fungi</taxon>
        <taxon>Dikarya</taxon>
        <taxon>Basidiomycota</taxon>
        <taxon>Ustilaginomycotina</taxon>
        <taxon>Exobasidiomycetes</taxon>
        <taxon>Exobasidiales</taxon>
        <taxon>Brachybasidiaceae</taxon>
        <taxon>Meira</taxon>
    </lineage>
</organism>
<dbReference type="PANTHER" id="PTHR21539:SF0">
    <property type="entry name" value="SAGA-ASSOCIATED FACTOR 29"/>
    <property type="match status" value="1"/>
</dbReference>
<dbReference type="Gene3D" id="2.30.30.140">
    <property type="match status" value="2"/>
</dbReference>
<dbReference type="AlphaFoldDB" id="A0A316VA64"/>
<dbReference type="CDD" id="cd20393">
    <property type="entry name" value="Tudor_SGF29_rpt1"/>
    <property type="match status" value="1"/>
</dbReference>
<gene>
    <name evidence="3" type="ORF">FA14DRAFT_191065</name>
</gene>